<dbReference type="Proteomes" id="UP000278081">
    <property type="component" value="Unassembled WGS sequence"/>
</dbReference>
<dbReference type="RefSeq" id="WP_126907461.1">
    <property type="nucleotide sequence ID" value="NZ_ML133749.1"/>
</dbReference>
<gene>
    <name evidence="3" type="ORF">EFR84_02280</name>
</gene>
<dbReference type="Gene3D" id="3.10.310.10">
    <property type="entry name" value="Diaminopimelate Epimerase, Chain A, domain 1"/>
    <property type="match status" value="2"/>
</dbReference>
<dbReference type="AlphaFoldDB" id="A0A3S0QJL0"/>
<dbReference type="Pfam" id="PF02567">
    <property type="entry name" value="PhzC-PhzF"/>
    <property type="match status" value="1"/>
</dbReference>
<dbReference type="OrthoDB" id="9788221at2"/>
<dbReference type="GO" id="GO:0016853">
    <property type="term" value="F:isomerase activity"/>
    <property type="evidence" value="ECO:0007669"/>
    <property type="project" value="TreeGrafter"/>
</dbReference>
<dbReference type="SUPFAM" id="SSF54506">
    <property type="entry name" value="Diaminopimelate epimerase-like"/>
    <property type="match status" value="1"/>
</dbReference>
<proteinExistence type="inferred from homology"/>
<evidence type="ECO:0000313" key="3">
    <source>
        <dbReference type="EMBL" id="RUM09195.1"/>
    </source>
</evidence>
<dbReference type="InterPro" id="IPR003719">
    <property type="entry name" value="Phenazine_PhzF-like"/>
</dbReference>
<dbReference type="PIRSF" id="PIRSF016184">
    <property type="entry name" value="PhzC_PhzF"/>
    <property type="match status" value="1"/>
</dbReference>
<sequence length="313" mass="33038">MNTLSYVTVDVFTSTRFEGNPLAVISDARGLSDAAMQKIATEFNYSEVTFVLPPDDVKNSARVRIFTPTMEIPFAGHPNVGTAYVLGQQAEIFGKPVGDTLRFEEEAGIVEVELRRSGGTIAATAIRAPQPLTIGDAIAEETIARCITLGPDAIVATTHAPVFASVGLNFAIAELSGLEALSAARPNLAGFQAAAGRQTTSGHDFSLFVYARTAENPWTIRARMFAPLDNVPEDPATGSASAALGAYLVTLAPDADMNVRITIEQGVEMGRRSVITLDVAKSGGIVTDVVISGSCVSVMRGEIILRNDGHIEA</sequence>
<dbReference type="GO" id="GO:0005737">
    <property type="term" value="C:cytoplasm"/>
    <property type="evidence" value="ECO:0007669"/>
    <property type="project" value="TreeGrafter"/>
</dbReference>
<evidence type="ECO:0000313" key="4">
    <source>
        <dbReference type="Proteomes" id="UP000278081"/>
    </source>
</evidence>
<comment type="similarity">
    <text evidence="1">Belongs to the PhzF family.</text>
</comment>
<dbReference type="PANTHER" id="PTHR13774:SF32">
    <property type="entry name" value="ANTISENSE-ENHANCING SEQUENCE 1"/>
    <property type="match status" value="1"/>
</dbReference>
<protein>
    <submittedName>
        <fullName evidence="3">PhzF family phenazine biosynthesis protein</fullName>
    </submittedName>
</protein>
<dbReference type="EMBL" id="RJTJ01000002">
    <property type="protein sequence ID" value="RUM09195.1"/>
    <property type="molecule type" value="Genomic_DNA"/>
</dbReference>
<comment type="caution">
    <text evidence="3">The sequence shown here is derived from an EMBL/GenBank/DDBJ whole genome shotgun (WGS) entry which is preliminary data.</text>
</comment>
<feature type="active site" evidence="2">
    <location>
        <position position="47"/>
    </location>
</feature>
<evidence type="ECO:0000256" key="2">
    <source>
        <dbReference type="PIRSR" id="PIRSR016184-1"/>
    </source>
</evidence>
<organism evidence="3 4">
    <name type="scientific">Rhizobium chutanense</name>
    <dbReference type="NCBI Taxonomy" id="2035448"/>
    <lineage>
        <taxon>Bacteria</taxon>
        <taxon>Pseudomonadati</taxon>
        <taxon>Pseudomonadota</taxon>
        <taxon>Alphaproteobacteria</taxon>
        <taxon>Hyphomicrobiales</taxon>
        <taxon>Rhizobiaceae</taxon>
        <taxon>Rhizobium/Agrobacterium group</taxon>
        <taxon>Rhizobium</taxon>
    </lineage>
</organism>
<evidence type="ECO:0000256" key="1">
    <source>
        <dbReference type="ARBA" id="ARBA00008270"/>
    </source>
</evidence>
<accession>A0A3S0QJL0</accession>
<dbReference type="PANTHER" id="PTHR13774">
    <property type="entry name" value="PHENAZINE BIOSYNTHESIS PROTEIN"/>
    <property type="match status" value="1"/>
</dbReference>
<dbReference type="NCBIfam" id="TIGR00654">
    <property type="entry name" value="PhzF_family"/>
    <property type="match status" value="1"/>
</dbReference>
<name>A0A3S0QJL0_9HYPH</name>
<reference evidence="3 4" key="1">
    <citation type="submission" date="2018-11" db="EMBL/GenBank/DDBJ databases">
        <title>Rhizobium chutanense sp. nov., isolated from root nodules of Phaseolus vulgaris in China.</title>
        <authorList>
            <person name="Huo Y."/>
        </authorList>
    </citation>
    <scope>NUCLEOTIDE SEQUENCE [LARGE SCALE GENOMIC DNA]</scope>
    <source>
        <strain evidence="3 4">C16</strain>
    </source>
</reference>